<comment type="similarity">
    <text evidence="2">Belongs to the alkaline phosphatase family.</text>
</comment>
<gene>
    <name evidence="3" type="primary">phoA</name>
    <name evidence="3" type="ORF">GCM10010528_06220</name>
</gene>
<accession>A0ABP6KZ27</accession>
<organism evidence="3 4">
    <name type="scientific">Gordonia defluvii</name>
    <dbReference type="NCBI Taxonomy" id="283718"/>
    <lineage>
        <taxon>Bacteria</taxon>
        <taxon>Bacillati</taxon>
        <taxon>Actinomycetota</taxon>
        <taxon>Actinomycetes</taxon>
        <taxon>Mycobacteriales</taxon>
        <taxon>Gordoniaceae</taxon>
        <taxon>Gordonia</taxon>
    </lineage>
</organism>
<evidence type="ECO:0000256" key="2">
    <source>
        <dbReference type="RuleBase" id="RU003946"/>
    </source>
</evidence>
<dbReference type="InterPro" id="IPR017850">
    <property type="entry name" value="Alkaline_phosphatase_core_sf"/>
</dbReference>
<dbReference type="SUPFAM" id="SSF53649">
    <property type="entry name" value="Alkaline phosphatase-like"/>
    <property type="match status" value="1"/>
</dbReference>
<sequence length="495" mass="51173">MLFTLACWGDRMRTTPLVVATAALTLTLAGCGAPGPGVDGKTAAGVRIDRTGAGRLAENGGARRLTGDQTGAIADSIQRAGARNVILIIGDGAANQEYTMARNYQWGAAGRIPGVDDLPLTGEYTTYSLDKTTGKPDYTTDSAAAGSAWSTGTKTYNGAISVDLEGRPQRTILELAKANGLATGNVTTAELQDATPAVQVAHVTHRKCYGPAETAQKCPANAAENGGAGSITEQLLAARADVTLGGGWGTFAQTATAGRYRDRTLAAQAKERGYRIVRSAQELRAVTAADQDEPLLGLFADGNLPRIWDKATATPHGAVAPALRCAPNPRFTAQTPKLGDMTRSAIGLLGAARDGKGFFLQVESASIDKAAHEADPCGQIGETVQLSDAVTVALDYARKQKDTLVIVTGDHAHSTQIVGGGTDTPGLTRTLMTADGAPMTVSYGTSVEAGEQQHSGGQVRIAAYGPGAANVVGLTDQTDPFAVITDQLGLNRKTN</sequence>
<protein>
    <submittedName>
        <fullName evidence="3">Alkaline phosphatase</fullName>
    </submittedName>
</protein>
<dbReference type="PANTHER" id="PTHR11596">
    <property type="entry name" value="ALKALINE PHOSPHATASE"/>
    <property type="match status" value="1"/>
</dbReference>
<reference evidence="4" key="1">
    <citation type="journal article" date="2019" name="Int. J. Syst. Evol. Microbiol.">
        <title>The Global Catalogue of Microorganisms (GCM) 10K type strain sequencing project: providing services to taxonomists for standard genome sequencing and annotation.</title>
        <authorList>
            <consortium name="The Broad Institute Genomics Platform"/>
            <consortium name="The Broad Institute Genome Sequencing Center for Infectious Disease"/>
            <person name="Wu L."/>
            <person name="Ma J."/>
        </authorList>
    </citation>
    <scope>NUCLEOTIDE SEQUENCE [LARGE SCALE GENOMIC DNA]</scope>
    <source>
        <strain evidence="4">JCM 14234</strain>
    </source>
</reference>
<evidence type="ECO:0000313" key="4">
    <source>
        <dbReference type="Proteomes" id="UP001501035"/>
    </source>
</evidence>
<dbReference type="EMBL" id="BAAAVS010000011">
    <property type="protein sequence ID" value="GAA3027259.1"/>
    <property type="molecule type" value="Genomic_DNA"/>
</dbReference>
<evidence type="ECO:0000256" key="1">
    <source>
        <dbReference type="ARBA" id="ARBA00022553"/>
    </source>
</evidence>
<evidence type="ECO:0000313" key="3">
    <source>
        <dbReference type="EMBL" id="GAA3027259.1"/>
    </source>
</evidence>
<name>A0ABP6KZ27_9ACTN</name>
<dbReference type="PRINTS" id="PR00113">
    <property type="entry name" value="ALKPHPHTASE"/>
</dbReference>
<dbReference type="CDD" id="cd16012">
    <property type="entry name" value="ALP"/>
    <property type="match status" value="1"/>
</dbReference>
<proteinExistence type="inferred from homology"/>
<dbReference type="Proteomes" id="UP001501035">
    <property type="component" value="Unassembled WGS sequence"/>
</dbReference>
<comment type="caution">
    <text evidence="3">The sequence shown here is derived from an EMBL/GenBank/DDBJ whole genome shotgun (WGS) entry which is preliminary data.</text>
</comment>
<dbReference type="SMART" id="SM00098">
    <property type="entry name" value="alkPPc"/>
    <property type="match status" value="1"/>
</dbReference>
<dbReference type="NCBIfam" id="NF007810">
    <property type="entry name" value="PRK10518.1"/>
    <property type="match status" value="1"/>
</dbReference>
<keyword evidence="4" id="KW-1185">Reference proteome</keyword>
<dbReference type="PANTHER" id="PTHR11596:SF5">
    <property type="entry name" value="ALKALINE PHOSPHATASE"/>
    <property type="match status" value="1"/>
</dbReference>
<keyword evidence="1" id="KW-0597">Phosphoprotein</keyword>
<dbReference type="Pfam" id="PF00245">
    <property type="entry name" value="Alk_phosphatase"/>
    <property type="match status" value="1"/>
</dbReference>
<dbReference type="InterPro" id="IPR001952">
    <property type="entry name" value="Alkaline_phosphatase"/>
</dbReference>
<dbReference type="Gene3D" id="3.40.720.10">
    <property type="entry name" value="Alkaline Phosphatase, subunit A"/>
    <property type="match status" value="1"/>
</dbReference>